<keyword evidence="2" id="KW-0479">Metal-binding</keyword>
<feature type="domain" description="Rieske" evidence="5">
    <location>
        <begin position="5"/>
        <end position="101"/>
    </location>
</feature>
<accession>A0A8G0ZQZ6</accession>
<dbReference type="CDD" id="cd03528">
    <property type="entry name" value="Rieske_RO_ferredoxin"/>
    <property type="match status" value="1"/>
</dbReference>
<dbReference type="EMBL" id="CP069370">
    <property type="protein sequence ID" value="QYZ68794.1"/>
    <property type="molecule type" value="Genomic_DNA"/>
</dbReference>
<dbReference type="AlphaFoldDB" id="A0A8G0ZQZ6"/>
<dbReference type="NCBIfam" id="TIGR02377">
    <property type="entry name" value="MocE_fam_FeS"/>
    <property type="match status" value="1"/>
</dbReference>
<evidence type="ECO:0000313" key="7">
    <source>
        <dbReference type="Proteomes" id="UP000826300"/>
    </source>
</evidence>
<dbReference type="KEGG" id="nsm:JO391_13575"/>
<dbReference type="Pfam" id="PF00355">
    <property type="entry name" value="Rieske"/>
    <property type="match status" value="1"/>
</dbReference>
<dbReference type="Proteomes" id="UP000826300">
    <property type="component" value="Chromosome"/>
</dbReference>
<evidence type="ECO:0000256" key="1">
    <source>
        <dbReference type="ARBA" id="ARBA00022714"/>
    </source>
</evidence>
<sequence length="103" mass="11277">MADWVAVCDEDDIDPEDVLRFDHGGRTFAVYRDPSGAPFATDGLCSHERVHLCDGLVMGDQIECPKHNGRFNYKTGAALRAPVCVNLATYPARVSGGRIEILI</sequence>
<dbReference type="InterPro" id="IPR017941">
    <property type="entry name" value="Rieske_2Fe-2S"/>
</dbReference>
<evidence type="ECO:0000256" key="4">
    <source>
        <dbReference type="ARBA" id="ARBA00023014"/>
    </source>
</evidence>
<dbReference type="Gene3D" id="2.102.10.10">
    <property type="entry name" value="Rieske [2Fe-2S] iron-sulphur domain"/>
    <property type="match status" value="1"/>
</dbReference>
<dbReference type="SUPFAM" id="SSF50022">
    <property type="entry name" value="ISP domain"/>
    <property type="match status" value="1"/>
</dbReference>
<dbReference type="InterPro" id="IPR036922">
    <property type="entry name" value="Rieske_2Fe-2S_sf"/>
</dbReference>
<evidence type="ECO:0000256" key="3">
    <source>
        <dbReference type="ARBA" id="ARBA00023004"/>
    </source>
</evidence>
<dbReference type="RefSeq" id="WP_220661014.1">
    <property type="nucleotide sequence ID" value="NZ_CP069370.1"/>
</dbReference>
<organism evidence="6 7">
    <name type="scientific">Neotabrizicola shimadae</name>
    <dbReference type="NCBI Taxonomy" id="2807096"/>
    <lineage>
        <taxon>Bacteria</taxon>
        <taxon>Pseudomonadati</taxon>
        <taxon>Pseudomonadota</taxon>
        <taxon>Alphaproteobacteria</taxon>
        <taxon>Rhodobacterales</taxon>
        <taxon>Paracoccaceae</taxon>
        <taxon>Neotabrizicola</taxon>
    </lineage>
</organism>
<keyword evidence="4" id="KW-0411">Iron-sulfur</keyword>
<gene>
    <name evidence="6" type="ORF">JO391_13575</name>
</gene>
<dbReference type="PROSITE" id="PS51296">
    <property type="entry name" value="RIESKE"/>
    <property type="match status" value="1"/>
</dbReference>
<name>A0A8G0ZQZ6_9RHOB</name>
<dbReference type="InterPro" id="IPR012747">
    <property type="entry name" value="MocE_2FeS"/>
</dbReference>
<dbReference type="GO" id="GO:0051537">
    <property type="term" value="F:2 iron, 2 sulfur cluster binding"/>
    <property type="evidence" value="ECO:0007669"/>
    <property type="project" value="UniProtKB-KW"/>
</dbReference>
<reference evidence="6" key="1">
    <citation type="submission" date="2021-02" db="EMBL/GenBank/DDBJ databases">
        <title>Rhodobacter shimadae sp. nov., an aerobic anoxygenic phototrophic bacterium isolated from a hot spring.</title>
        <authorList>
            <person name="Muramatsu S."/>
            <person name="Haruta S."/>
            <person name="Hirose S."/>
            <person name="Hanada S."/>
        </authorList>
    </citation>
    <scope>NUCLEOTIDE SEQUENCE</scope>
    <source>
        <strain evidence="6">N10</strain>
    </source>
</reference>
<evidence type="ECO:0000256" key="2">
    <source>
        <dbReference type="ARBA" id="ARBA00022723"/>
    </source>
</evidence>
<evidence type="ECO:0000313" key="6">
    <source>
        <dbReference type="EMBL" id="QYZ68794.1"/>
    </source>
</evidence>
<protein>
    <submittedName>
        <fullName evidence="6">Rieske 2Fe-2S domain-containing protein</fullName>
    </submittedName>
</protein>
<dbReference type="GO" id="GO:0046872">
    <property type="term" value="F:metal ion binding"/>
    <property type="evidence" value="ECO:0007669"/>
    <property type="project" value="UniProtKB-KW"/>
</dbReference>
<keyword evidence="3" id="KW-0408">Iron</keyword>
<proteinExistence type="predicted"/>
<keyword evidence="7" id="KW-1185">Reference proteome</keyword>
<evidence type="ECO:0000259" key="5">
    <source>
        <dbReference type="PROSITE" id="PS51296"/>
    </source>
</evidence>
<keyword evidence="1" id="KW-0001">2Fe-2S</keyword>